<evidence type="ECO:0000256" key="6">
    <source>
        <dbReference type="ARBA" id="ARBA00023180"/>
    </source>
</evidence>
<dbReference type="PANTHER" id="PTHR36016:SF10">
    <property type="entry name" value="CLAVATA3_ESR (CLE)-RELATED PROTEIN 6-LIKE"/>
    <property type="match status" value="1"/>
</dbReference>
<evidence type="ECO:0000313" key="8">
    <source>
        <dbReference type="EMBL" id="GKV02068.1"/>
    </source>
</evidence>
<evidence type="ECO:0000256" key="4">
    <source>
        <dbReference type="ARBA" id="ARBA00022729"/>
    </source>
</evidence>
<dbReference type="Proteomes" id="UP001054252">
    <property type="component" value="Unassembled WGS sequence"/>
</dbReference>
<dbReference type="AlphaFoldDB" id="A0AAV5IUW6"/>
<evidence type="ECO:0000313" key="9">
    <source>
        <dbReference type="Proteomes" id="UP001054252"/>
    </source>
</evidence>
<organism evidence="8 9">
    <name type="scientific">Rubroshorea leprosula</name>
    <dbReference type="NCBI Taxonomy" id="152421"/>
    <lineage>
        <taxon>Eukaryota</taxon>
        <taxon>Viridiplantae</taxon>
        <taxon>Streptophyta</taxon>
        <taxon>Embryophyta</taxon>
        <taxon>Tracheophyta</taxon>
        <taxon>Spermatophyta</taxon>
        <taxon>Magnoliopsida</taxon>
        <taxon>eudicotyledons</taxon>
        <taxon>Gunneridae</taxon>
        <taxon>Pentapetalae</taxon>
        <taxon>rosids</taxon>
        <taxon>malvids</taxon>
        <taxon>Malvales</taxon>
        <taxon>Dipterocarpaceae</taxon>
        <taxon>Rubroshorea</taxon>
    </lineage>
</organism>
<dbReference type="EMBL" id="BPVZ01000018">
    <property type="protein sequence ID" value="GKV02068.1"/>
    <property type="molecule type" value="Genomic_DNA"/>
</dbReference>
<evidence type="ECO:0000256" key="2">
    <source>
        <dbReference type="ARBA" id="ARBA00005416"/>
    </source>
</evidence>
<name>A0AAV5IUW6_9ROSI</name>
<evidence type="ECO:0000256" key="5">
    <source>
        <dbReference type="ARBA" id="ARBA00022782"/>
    </source>
</evidence>
<comment type="caution">
    <text evidence="8">The sequence shown here is derived from an EMBL/GenBank/DDBJ whole genome shotgun (WGS) entry which is preliminary data.</text>
</comment>
<keyword evidence="9" id="KW-1185">Reference proteome</keyword>
<evidence type="ECO:0000256" key="3">
    <source>
        <dbReference type="ARBA" id="ARBA00022525"/>
    </source>
</evidence>
<comment type="subcellular location">
    <subcellularLocation>
        <location evidence="1">Secreted</location>
        <location evidence="1">Extracellular space</location>
    </subcellularLocation>
</comment>
<keyword evidence="4" id="KW-0732">Signal</keyword>
<evidence type="ECO:0000256" key="1">
    <source>
        <dbReference type="ARBA" id="ARBA00004239"/>
    </source>
</evidence>
<dbReference type="PANTHER" id="PTHR36016">
    <property type="entry name" value="CLAVATA3/ESR (CLE)-RELATED PROTEIN 7"/>
    <property type="match status" value="1"/>
</dbReference>
<keyword evidence="6" id="KW-0325">Glycoprotein</keyword>
<keyword evidence="5" id="KW-0221">Differentiation</keyword>
<evidence type="ECO:0000256" key="7">
    <source>
        <dbReference type="ARBA" id="ARBA00023278"/>
    </source>
</evidence>
<comment type="similarity">
    <text evidence="2">Belongs to the CLV3/ESR signal peptide family.</text>
</comment>
<sequence>MMAGVLLLAMCSEGGKIDSNSIIDRFGYDTSKMKHYRRMLEGQLQRLSPGGPDPQHH</sequence>
<proteinExistence type="inferred from homology"/>
<reference evidence="8 9" key="1">
    <citation type="journal article" date="2021" name="Commun. Biol.">
        <title>The genome of Shorea leprosula (Dipterocarpaceae) highlights the ecological relevance of drought in aseasonal tropical rainforests.</title>
        <authorList>
            <person name="Ng K.K.S."/>
            <person name="Kobayashi M.J."/>
            <person name="Fawcett J.A."/>
            <person name="Hatakeyama M."/>
            <person name="Paape T."/>
            <person name="Ng C.H."/>
            <person name="Ang C.C."/>
            <person name="Tnah L.H."/>
            <person name="Lee C.T."/>
            <person name="Nishiyama T."/>
            <person name="Sese J."/>
            <person name="O'Brien M.J."/>
            <person name="Copetti D."/>
            <person name="Mohd Noor M.I."/>
            <person name="Ong R.C."/>
            <person name="Putra M."/>
            <person name="Sireger I.Z."/>
            <person name="Indrioko S."/>
            <person name="Kosugi Y."/>
            <person name="Izuno A."/>
            <person name="Isagi Y."/>
            <person name="Lee S.L."/>
            <person name="Shimizu K.K."/>
        </authorList>
    </citation>
    <scope>NUCLEOTIDE SEQUENCE [LARGE SCALE GENOMIC DNA]</scope>
    <source>
        <strain evidence="8">214</strain>
    </source>
</reference>
<gene>
    <name evidence="8" type="ORF">SLEP1_g14551</name>
</gene>
<accession>A0AAV5IUW6</accession>
<dbReference type="InterPro" id="IPR039617">
    <property type="entry name" value="CLAVATA3-CLE"/>
</dbReference>
<protein>
    <submittedName>
        <fullName evidence="8">Uncharacterized protein</fullName>
    </submittedName>
</protein>
<dbReference type="GO" id="GO:0005576">
    <property type="term" value="C:extracellular region"/>
    <property type="evidence" value="ECO:0007669"/>
    <property type="project" value="UniProtKB-SubCell"/>
</dbReference>
<keyword evidence="7" id="KW-0379">Hydroxylation</keyword>
<dbReference type="GO" id="GO:0030154">
    <property type="term" value="P:cell differentiation"/>
    <property type="evidence" value="ECO:0007669"/>
    <property type="project" value="UniProtKB-KW"/>
</dbReference>
<keyword evidence="3" id="KW-0964">Secreted</keyword>